<sequence length="707" mass="81562">MEENLKQYSLLNLGKSVLRIAFYGPESTGKTTLARQLASDFDTVWAPEFARDYLQEKWDEKGEICQPDDLLPIAVGQTQLENQKLQEARRFLFCDTTVLVTKAFGELYYGAVDPLLEKAAKKHKYDLIFLTDIDVPWEPDDLRDRPHNRAETLQFFEEQLIRYQKPYIKLSGDVASRVAQVKKLILDLEKALQWGFTSHDFLRIQARKMDWDVLHYQFSILKNGLPKIQLERAATIDDGIQALSEEEARYYATYFEQKKETYCLKKFVPASGAASRMFKFLNEFLHDFKPGKDTLNSYINHAKNKDLALFLIALEKFPFYKDVAETTRVLYPSYDTLSTDEKHYYFIKTLMTAPHFDFANKPKGVLPFHQQGEVSITPIEEHLLECALYAHADGKSKVHFTVSEEYQSQFETLVDAVKTPIEATHGVTIQVNYSYQDKATDVIALTPEGKPFRDKHDAIVFRPGGHGALIQNMNRLNADIVFVKNIDNVSRNHTDQIALYKKALGGILLQVQETVFRYLKYLHHDQVTLEMLHEIAQFVSQKLLMEISEDFPKYTRESKIDYLMEALNRPIRVCGMVKNEGEPGGGPFWVRDQKGRVFLQIIESSQIEKNQRFIMEQATHFNPVDLVCGIRDFQGRNFDLTRFVDPHTGFIVEKNKDGRPLKAFELPGLWNGAMAKWITLFVEVPLETFNPVKTVNDLLKPAHQPRS</sequence>
<evidence type="ECO:0000259" key="2">
    <source>
        <dbReference type="Pfam" id="PF14134"/>
    </source>
</evidence>
<dbReference type="STRING" id="1124188.SAMN05444377_103208"/>
<dbReference type="Pfam" id="PF14134">
    <property type="entry name" value="DUF4301"/>
    <property type="match status" value="1"/>
</dbReference>
<organism evidence="3 4">
    <name type="scientific">Flavobacterium fontis</name>
    <dbReference type="NCBI Taxonomy" id="1124188"/>
    <lineage>
        <taxon>Bacteria</taxon>
        <taxon>Pseudomonadati</taxon>
        <taxon>Bacteroidota</taxon>
        <taxon>Flavobacteriia</taxon>
        <taxon>Flavobacteriales</taxon>
        <taxon>Flavobacteriaceae</taxon>
        <taxon>Flavobacterium</taxon>
    </lineage>
</organism>
<dbReference type="InterPro" id="IPR025393">
    <property type="entry name" value="DUF4301"/>
</dbReference>
<dbReference type="AlphaFoldDB" id="A0A1M4YTA0"/>
<keyword evidence="3" id="KW-0548">Nucleotidyltransferase</keyword>
<evidence type="ECO:0000313" key="3">
    <source>
        <dbReference type="EMBL" id="SHF08546.1"/>
    </source>
</evidence>
<dbReference type="Gene3D" id="3.40.50.300">
    <property type="entry name" value="P-loop containing nucleotide triphosphate hydrolases"/>
    <property type="match status" value="1"/>
</dbReference>
<reference evidence="3 4" key="1">
    <citation type="submission" date="2016-11" db="EMBL/GenBank/DDBJ databases">
        <authorList>
            <person name="Jaros S."/>
            <person name="Januszkiewicz K."/>
            <person name="Wedrychowicz H."/>
        </authorList>
    </citation>
    <scope>NUCLEOTIDE SEQUENCE [LARGE SCALE GENOMIC DNA]</scope>
    <source>
        <strain evidence="3 4">DSM 25660</strain>
    </source>
</reference>
<proteinExistence type="predicted"/>
<feature type="domain" description="NadR/Ttd14 AAA" evidence="1">
    <location>
        <begin position="19"/>
        <end position="177"/>
    </location>
</feature>
<dbReference type="InterPro" id="IPR038727">
    <property type="entry name" value="NadR/Ttd14_AAA_dom"/>
</dbReference>
<dbReference type="SUPFAM" id="SSF52540">
    <property type="entry name" value="P-loop containing nucleoside triphosphate hydrolases"/>
    <property type="match status" value="1"/>
</dbReference>
<feature type="domain" description="DUF4301" evidence="2">
    <location>
        <begin position="198"/>
        <end position="704"/>
    </location>
</feature>
<dbReference type="InterPro" id="IPR029044">
    <property type="entry name" value="Nucleotide-diphossugar_trans"/>
</dbReference>
<dbReference type="PANTHER" id="PTHR37512">
    <property type="entry name" value="TRIFUNCTIONAL NAD BIOSYNTHESIS/REGULATOR PROTEIN NADR"/>
    <property type="match status" value="1"/>
</dbReference>
<dbReference type="SUPFAM" id="SSF53448">
    <property type="entry name" value="Nucleotide-diphospho-sugar transferases"/>
    <property type="match status" value="1"/>
</dbReference>
<dbReference type="RefSeq" id="WP_073362028.1">
    <property type="nucleotide sequence ID" value="NZ_FQVQ01000003.1"/>
</dbReference>
<dbReference type="GO" id="GO:0016779">
    <property type="term" value="F:nucleotidyltransferase activity"/>
    <property type="evidence" value="ECO:0007669"/>
    <property type="project" value="UniProtKB-KW"/>
</dbReference>
<evidence type="ECO:0000259" key="1">
    <source>
        <dbReference type="Pfam" id="PF13521"/>
    </source>
</evidence>
<name>A0A1M4YTA0_9FLAO</name>
<protein>
    <submittedName>
        <fullName evidence="3">Nicotinamide-nucleotide adenylyltransferase, NadR type</fullName>
    </submittedName>
</protein>
<dbReference type="OrthoDB" id="5572060at2"/>
<dbReference type="PANTHER" id="PTHR37512:SF1">
    <property type="entry name" value="NADR_TTD14 AAA DOMAIN-CONTAINING PROTEIN"/>
    <property type="match status" value="1"/>
</dbReference>
<dbReference type="InterPro" id="IPR027417">
    <property type="entry name" value="P-loop_NTPase"/>
</dbReference>
<dbReference type="Pfam" id="PF13521">
    <property type="entry name" value="AAA_28"/>
    <property type="match status" value="1"/>
</dbReference>
<keyword evidence="3" id="KW-0808">Transferase</keyword>
<accession>A0A1M4YTA0</accession>
<dbReference type="Proteomes" id="UP000184147">
    <property type="component" value="Unassembled WGS sequence"/>
</dbReference>
<dbReference type="InterPro" id="IPR052735">
    <property type="entry name" value="NAD_biosynth-regulator"/>
</dbReference>
<gene>
    <name evidence="3" type="ORF">SAMN05444377_103208</name>
</gene>
<evidence type="ECO:0000313" key="4">
    <source>
        <dbReference type="Proteomes" id="UP000184147"/>
    </source>
</evidence>
<keyword evidence="4" id="KW-1185">Reference proteome</keyword>
<dbReference type="EMBL" id="FQVQ01000003">
    <property type="protein sequence ID" value="SHF08546.1"/>
    <property type="molecule type" value="Genomic_DNA"/>
</dbReference>